<dbReference type="GO" id="GO:0006744">
    <property type="term" value="P:ubiquinone biosynthetic process"/>
    <property type="evidence" value="ECO:0007669"/>
    <property type="project" value="UniProtKB-UniRule"/>
</dbReference>
<dbReference type="AlphaFoldDB" id="A0A7V8FKV1"/>
<dbReference type="HAMAP" id="MF_01632">
    <property type="entry name" value="UbiC"/>
    <property type="match status" value="1"/>
</dbReference>
<proteinExistence type="inferred from homology"/>
<dbReference type="Gene3D" id="3.40.1410.10">
    <property type="entry name" value="Chorismate lyase-like"/>
    <property type="match status" value="1"/>
</dbReference>
<feature type="binding site" evidence="5">
    <location>
        <position position="59"/>
    </location>
    <ligand>
        <name>substrate</name>
    </ligand>
</feature>
<dbReference type="InterPro" id="IPR007440">
    <property type="entry name" value="Chorismate--pyruvate_lyase"/>
</dbReference>
<keyword evidence="1 5" id="KW-0963">Cytoplasm</keyword>
<evidence type="ECO:0000256" key="2">
    <source>
        <dbReference type="ARBA" id="ARBA00022688"/>
    </source>
</evidence>
<feature type="binding site" evidence="5">
    <location>
        <position position="97"/>
    </location>
    <ligand>
        <name>substrate</name>
    </ligand>
</feature>
<dbReference type="PANTHER" id="PTHR38683:SF1">
    <property type="entry name" value="CHORISMATE PYRUVATE-LYASE"/>
    <property type="match status" value="1"/>
</dbReference>
<dbReference type="EMBL" id="WNDQ01000077">
    <property type="protein sequence ID" value="KAF1018696.1"/>
    <property type="molecule type" value="Genomic_DNA"/>
</dbReference>
<accession>A0A7V8FKV1</accession>
<dbReference type="InterPro" id="IPR028978">
    <property type="entry name" value="Chorismate_lyase_/UTRA_dom_sf"/>
</dbReference>
<evidence type="ECO:0000313" key="7">
    <source>
        <dbReference type="Proteomes" id="UP000461670"/>
    </source>
</evidence>
<dbReference type="UniPathway" id="UPA00232"/>
<protein>
    <recommendedName>
        <fullName evidence="5">Probable chorismate pyruvate-lyase</fullName>
        <shortName evidence="5">CL</shortName>
        <shortName evidence="5">CPL</shortName>
        <ecNumber evidence="5">4.1.3.40</ecNumber>
    </recommendedName>
</protein>
<dbReference type="GO" id="GO:0008813">
    <property type="term" value="F:chorismate lyase activity"/>
    <property type="evidence" value="ECO:0007669"/>
    <property type="project" value="UniProtKB-UniRule"/>
</dbReference>
<dbReference type="GO" id="GO:0005829">
    <property type="term" value="C:cytosol"/>
    <property type="evidence" value="ECO:0007669"/>
    <property type="project" value="TreeGrafter"/>
</dbReference>
<dbReference type="SUPFAM" id="SSF64288">
    <property type="entry name" value="Chorismate lyase-like"/>
    <property type="match status" value="1"/>
</dbReference>
<feature type="binding site" evidence="5">
    <location>
        <position position="139"/>
    </location>
    <ligand>
        <name>substrate</name>
    </ligand>
</feature>
<evidence type="ECO:0000256" key="3">
    <source>
        <dbReference type="ARBA" id="ARBA00023239"/>
    </source>
</evidence>
<organism evidence="6 7">
    <name type="scientific">Paracidovorax wautersii</name>
    <dbReference type="NCBI Taxonomy" id="1177982"/>
    <lineage>
        <taxon>Bacteria</taxon>
        <taxon>Pseudomonadati</taxon>
        <taxon>Pseudomonadota</taxon>
        <taxon>Betaproteobacteria</taxon>
        <taxon>Burkholderiales</taxon>
        <taxon>Comamonadaceae</taxon>
        <taxon>Paracidovorax</taxon>
    </lineage>
</organism>
<evidence type="ECO:0000256" key="1">
    <source>
        <dbReference type="ARBA" id="ARBA00022490"/>
    </source>
</evidence>
<evidence type="ECO:0000256" key="4">
    <source>
        <dbReference type="ARBA" id="ARBA00023317"/>
    </source>
</evidence>
<comment type="subcellular location">
    <subcellularLocation>
        <location evidence="5">Cytoplasm</location>
    </subcellularLocation>
</comment>
<name>A0A7V8FKV1_9BURK</name>
<comment type="caution">
    <text evidence="5">Lacks conserved residue(s) required for the propagation of feature annotation.</text>
</comment>
<keyword evidence="4 5" id="KW-0670">Pyruvate</keyword>
<keyword evidence="2 5" id="KW-0831">Ubiquinone biosynthesis</keyword>
<comment type="similarity">
    <text evidence="5">Belongs to the UbiC family.</text>
</comment>
<dbReference type="Proteomes" id="UP000461670">
    <property type="component" value="Unassembled WGS sequence"/>
</dbReference>
<evidence type="ECO:0000313" key="6">
    <source>
        <dbReference type="EMBL" id="KAF1018696.1"/>
    </source>
</evidence>
<reference evidence="7" key="1">
    <citation type="journal article" date="2020" name="MBio">
        <title>Horizontal gene transfer to a defensive symbiont with a reduced genome amongst a multipartite beetle microbiome.</title>
        <authorList>
            <person name="Waterworth S.C."/>
            <person name="Florez L.V."/>
            <person name="Rees E.R."/>
            <person name="Hertweck C."/>
            <person name="Kaltenpoth M."/>
            <person name="Kwan J.C."/>
        </authorList>
    </citation>
    <scope>NUCLEOTIDE SEQUENCE [LARGE SCALE GENOMIC DNA]</scope>
</reference>
<keyword evidence="3 5" id="KW-0456">Lyase</keyword>
<dbReference type="Pfam" id="PF04345">
    <property type="entry name" value="Chor_lyase"/>
    <property type="match status" value="1"/>
</dbReference>
<dbReference type="GO" id="GO:0042866">
    <property type="term" value="P:pyruvate biosynthetic process"/>
    <property type="evidence" value="ECO:0007669"/>
    <property type="project" value="UniProtKB-UniRule"/>
</dbReference>
<comment type="function">
    <text evidence="5">Removes the pyruvyl group from chorismate, with concomitant aromatization of the ring, to provide 4-hydroxybenzoate (4HB) for the ubiquinone pathway.</text>
</comment>
<evidence type="ECO:0000256" key="5">
    <source>
        <dbReference type="HAMAP-Rule" id="MF_01632"/>
    </source>
</evidence>
<dbReference type="PANTHER" id="PTHR38683">
    <property type="entry name" value="CHORISMATE PYRUVATE-LYASE"/>
    <property type="match status" value="1"/>
</dbReference>
<comment type="pathway">
    <text evidence="5">Cofactor biosynthesis; ubiquinone biosynthesis.</text>
</comment>
<comment type="caution">
    <text evidence="6">The sequence shown here is derived from an EMBL/GenBank/DDBJ whole genome shotgun (WGS) entry which is preliminary data.</text>
</comment>
<sequence length="174" mass="19101">MPGWRLRSPSALVARIESLTAALRALGHLAVQFRRQGRGRIGADEARALGLAARSAWVREIVLQVDGVDLVAARSVLAPAALRGAWRAVAGLRQRPLGELLFADGRVRRSPLAFQVVRGRVHARHSVFFRAGRGLLVTEQFLPAFWQRAGDSGDRERLPARHRLVVASRAGRRG</sequence>
<dbReference type="EC" id="4.1.3.40" evidence="5"/>
<gene>
    <name evidence="5 6" type="primary">ubiC</name>
    <name evidence="6" type="ORF">GAK30_03543</name>
</gene>
<comment type="catalytic activity">
    <reaction evidence="5">
        <text>chorismate = 4-hydroxybenzoate + pyruvate</text>
        <dbReference type="Rhea" id="RHEA:16505"/>
        <dbReference type="ChEBI" id="CHEBI:15361"/>
        <dbReference type="ChEBI" id="CHEBI:17879"/>
        <dbReference type="ChEBI" id="CHEBI:29748"/>
        <dbReference type="EC" id="4.1.3.40"/>
    </reaction>
</comment>